<feature type="domain" description="Major facilitator superfamily (MFS) profile" evidence="5">
    <location>
        <begin position="17"/>
        <end position="390"/>
    </location>
</feature>
<feature type="transmembrane region" description="Helical" evidence="4">
    <location>
        <begin position="176"/>
        <end position="193"/>
    </location>
</feature>
<evidence type="ECO:0000256" key="2">
    <source>
        <dbReference type="ARBA" id="ARBA00022989"/>
    </source>
</evidence>
<dbReference type="PANTHER" id="PTHR23531:SF2">
    <property type="entry name" value="PERMEASE"/>
    <property type="match status" value="1"/>
</dbReference>
<evidence type="ECO:0000256" key="4">
    <source>
        <dbReference type="SAM" id="Phobius"/>
    </source>
</evidence>
<feature type="transmembrane region" description="Helical" evidence="4">
    <location>
        <begin position="247"/>
        <end position="266"/>
    </location>
</feature>
<dbReference type="InterPro" id="IPR052714">
    <property type="entry name" value="MFS_Exporter"/>
</dbReference>
<feature type="transmembrane region" description="Helical" evidence="4">
    <location>
        <begin position="12"/>
        <end position="35"/>
    </location>
</feature>
<keyword evidence="1 4" id="KW-0812">Transmembrane</keyword>
<sequence length="405" mass="44122">MRTQAWDDVHLILTRDFILITLVNFVLMVADYQYFVTTAFFAMELFDASMSTAGFTAGMFVLGCLLARFFIGFLLTTLGLKPCLCLSLLGCSVLAALGFFADTLLLYVAQRFCFGFFIGALGTTTATIVAYSVPAHLQGLGVSLFSLSTALALALGPFIGITVQQQWGYTALNSEITFLCAVSFILSLFTAKFKGAKRQVGSWFKLSNYIEQATFKIGLIGYIVPLGYSCVTAYLASLCLERGMAQAAGLFFLVAATMTVLTRPFAGRMFDVLGENAVIYPAIALAALALIILAWAPSTPWVLVAGFIHGIGFGNFQSSGQALALKVAPRSRFAQSTSTFFMCWDLSLGTAPYIFGFVAAQWGFTTTFGLLFVIVLSALPLYYLLYGRHHPLKKSWRRATRQHSA</sequence>
<protein>
    <submittedName>
        <fullName evidence="6">MFS transporter</fullName>
    </submittedName>
</protein>
<dbReference type="GO" id="GO:0022857">
    <property type="term" value="F:transmembrane transporter activity"/>
    <property type="evidence" value="ECO:0007669"/>
    <property type="project" value="InterPro"/>
</dbReference>
<gene>
    <name evidence="6" type="ORF">IAA31_05260</name>
</gene>
<dbReference type="InterPro" id="IPR020846">
    <property type="entry name" value="MFS_dom"/>
</dbReference>
<feature type="transmembrane region" description="Helical" evidence="4">
    <location>
        <begin position="213"/>
        <end position="235"/>
    </location>
</feature>
<dbReference type="SUPFAM" id="SSF103473">
    <property type="entry name" value="MFS general substrate transporter"/>
    <property type="match status" value="1"/>
</dbReference>
<dbReference type="InterPro" id="IPR036259">
    <property type="entry name" value="MFS_trans_sf"/>
</dbReference>
<dbReference type="EMBL" id="JAHLFG010000058">
    <property type="protein sequence ID" value="MBU3826879.1"/>
    <property type="molecule type" value="Genomic_DNA"/>
</dbReference>
<evidence type="ECO:0000313" key="7">
    <source>
        <dbReference type="Proteomes" id="UP000824150"/>
    </source>
</evidence>
<evidence type="ECO:0000256" key="3">
    <source>
        <dbReference type="ARBA" id="ARBA00023136"/>
    </source>
</evidence>
<keyword evidence="2 4" id="KW-1133">Transmembrane helix</keyword>
<reference evidence="6" key="1">
    <citation type="journal article" date="2021" name="PeerJ">
        <title>Extensive microbial diversity within the chicken gut microbiome revealed by metagenomics and culture.</title>
        <authorList>
            <person name="Gilroy R."/>
            <person name="Ravi A."/>
            <person name="Getino M."/>
            <person name="Pursley I."/>
            <person name="Horton D.L."/>
            <person name="Alikhan N.F."/>
            <person name="Baker D."/>
            <person name="Gharbi K."/>
            <person name="Hall N."/>
            <person name="Watson M."/>
            <person name="Adriaenssens E.M."/>
            <person name="Foster-Nyarko E."/>
            <person name="Jarju S."/>
            <person name="Secka A."/>
            <person name="Antonio M."/>
            <person name="Oren A."/>
            <person name="Chaudhuri R.R."/>
            <person name="La Ragione R."/>
            <person name="Hildebrand F."/>
            <person name="Pallen M.J."/>
        </authorList>
    </citation>
    <scope>NUCLEOTIDE SEQUENCE</scope>
    <source>
        <strain evidence="6">687</strain>
    </source>
</reference>
<dbReference type="Proteomes" id="UP000824150">
    <property type="component" value="Unassembled WGS sequence"/>
</dbReference>
<name>A0A9E2NTZ7_9GAMM</name>
<dbReference type="InterPro" id="IPR011701">
    <property type="entry name" value="MFS"/>
</dbReference>
<keyword evidence="3 4" id="KW-0472">Membrane</keyword>
<accession>A0A9E2NTZ7</accession>
<feature type="transmembrane region" description="Helical" evidence="4">
    <location>
        <begin position="301"/>
        <end position="318"/>
    </location>
</feature>
<feature type="transmembrane region" description="Helical" evidence="4">
    <location>
        <begin position="114"/>
        <end position="133"/>
    </location>
</feature>
<feature type="transmembrane region" description="Helical" evidence="4">
    <location>
        <begin position="368"/>
        <end position="386"/>
    </location>
</feature>
<evidence type="ECO:0000256" key="1">
    <source>
        <dbReference type="ARBA" id="ARBA00022692"/>
    </source>
</evidence>
<comment type="caution">
    <text evidence="6">The sequence shown here is derived from an EMBL/GenBank/DDBJ whole genome shotgun (WGS) entry which is preliminary data.</text>
</comment>
<evidence type="ECO:0000313" key="6">
    <source>
        <dbReference type="EMBL" id="MBU3826879.1"/>
    </source>
</evidence>
<feature type="transmembrane region" description="Helical" evidence="4">
    <location>
        <begin position="140"/>
        <end position="164"/>
    </location>
</feature>
<feature type="transmembrane region" description="Helical" evidence="4">
    <location>
        <begin position="339"/>
        <end position="362"/>
    </location>
</feature>
<dbReference type="PROSITE" id="PS50850">
    <property type="entry name" value="MFS"/>
    <property type="match status" value="1"/>
</dbReference>
<dbReference type="Gene3D" id="1.20.1250.20">
    <property type="entry name" value="MFS general substrate transporter like domains"/>
    <property type="match status" value="2"/>
</dbReference>
<dbReference type="Pfam" id="PF07690">
    <property type="entry name" value="MFS_1"/>
    <property type="match status" value="1"/>
</dbReference>
<organism evidence="6 7">
    <name type="scientific">Candidatus Anaerobiospirillum merdipullorum</name>
    <dbReference type="NCBI Taxonomy" id="2838450"/>
    <lineage>
        <taxon>Bacteria</taxon>
        <taxon>Pseudomonadati</taxon>
        <taxon>Pseudomonadota</taxon>
        <taxon>Gammaproteobacteria</taxon>
        <taxon>Aeromonadales</taxon>
        <taxon>Succinivibrionaceae</taxon>
        <taxon>Anaerobiospirillum</taxon>
    </lineage>
</organism>
<feature type="transmembrane region" description="Helical" evidence="4">
    <location>
        <begin position="278"/>
        <end position="295"/>
    </location>
</feature>
<feature type="transmembrane region" description="Helical" evidence="4">
    <location>
        <begin position="83"/>
        <end position="108"/>
    </location>
</feature>
<proteinExistence type="predicted"/>
<feature type="transmembrane region" description="Helical" evidence="4">
    <location>
        <begin position="55"/>
        <end position="76"/>
    </location>
</feature>
<reference evidence="6" key="2">
    <citation type="submission" date="2021-04" db="EMBL/GenBank/DDBJ databases">
        <authorList>
            <person name="Gilroy R."/>
        </authorList>
    </citation>
    <scope>NUCLEOTIDE SEQUENCE</scope>
    <source>
        <strain evidence="6">687</strain>
    </source>
</reference>
<dbReference type="PANTHER" id="PTHR23531">
    <property type="entry name" value="QUINOLENE RESISTANCE PROTEIN NORA"/>
    <property type="match status" value="1"/>
</dbReference>
<dbReference type="AlphaFoldDB" id="A0A9E2NTZ7"/>
<evidence type="ECO:0000259" key="5">
    <source>
        <dbReference type="PROSITE" id="PS50850"/>
    </source>
</evidence>